<protein>
    <submittedName>
        <fullName evidence="1">Uncharacterized protein</fullName>
    </submittedName>
</protein>
<gene>
    <name evidence="1" type="ORF">IFM89_004415</name>
</gene>
<proteinExistence type="predicted"/>
<evidence type="ECO:0000313" key="2">
    <source>
        <dbReference type="Proteomes" id="UP000631114"/>
    </source>
</evidence>
<reference evidence="1 2" key="1">
    <citation type="submission" date="2020-10" db="EMBL/GenBank/DDBJ databases">
        <title>The Coptis chinensis genome and diversification of protoberbering-type alkaloids.</title>
        <authorList>
            <person name="Wang B."/>
            <person name="Shu S."/>
            <person name="Song C."/>
            <person name="Liu Y."/>
        </authorList>
    </citation>
    <scope>NUCLEOTIDE SEQUENCE [LARGE SCALE GENOMIC DNA]</scope>
    <source>
        <strain evidence="1">HL-2020</strain>
        <tissue evidence="1">Leaf</tissue>
    </source>
</reference>
<sequence>MWCFTAHVDYCSSVNRSSLLRDVSIVKQDNINPCCSLVTLLEEINTWVWPWGVSWKADQDNWHLELSTLGLRMALALVQKNETQILELREQFIQSREEIDRRTEERFDQMLKLMSDGLEQTKGYWGNFWHQRIN</sequence>
<dbReference type="Proteomes" id="UP000631114">
    <property type="component" value="Unassembled WGS sequence"/>
</dbReference>
<accession>A0A835M7A6</accession>
<dbReference type="EMBL" id="JADFTS010000002">
    <property type="protein sequence ID" value="KAF9619057.1"/>
    <property type="molecule type" value="Genomic_DNA"/>
</dbReference>
<evidence type="ECO:0000313" key="1">
    <source>
        <dbReference type="EMBL" id="KAF9619057.1"/>
    </source>
</evidence>
<organism evidence="1 2">
    <name type="scientific">Coptis chinensis</name>
    <dbReference type="NCBI Taxonomy" id="261450"/>
    <lineage>
        <taxon>Eukaryota</taxon>
        <taxon>Viridiplantae</taxon>
        <taxon>Streptophyta</taxon>
        <taxon>Embryophyta</taxon>
        <taxon>Tracheophyta</taxon>
        <taxon>Spermatophyta</taxon>
        <taxon>Magnoliopsida</taxon>
        <taxon>Ranunculales</taxon>
        <taxon>Ranunculaceae</taxon>
        <taxon>Coptidoideae</taxon>
        <taxon>Coptis</taxon>
    </lineage>
</organism>
<keyword evidence="2" id="KW-1185">Reference proteome</keyword>
<name>A0A835M7A6_9MAGN</name>
<dbReference type="AlphaFoldDB" id="A0A835M7A6"/>
<comment type="caution">
    <text evidence="1">The sequence shown here is derived from an EMBL/GenBank/DDBJ whole genome shotgun (WGS) entry which is preliminary data.</text>
</comment>